<dbReference type="Pfam" id="PF00581">
    <property type="entry name" value="Rhodanese"/>
    <property type="match status" value="1"/>
</dbReference>
<name>A0A934QAJ2_9MICO</name>
<protein>
    <recommendedName>
        <fullName evidence="1">tRNA uridine(34) hydroxylase</fullName>
        <ecNumber evidence="1">1.14.-.-</ecNumber>
    </recommendedName>
    <alternativeName>
        <fullName evidence="1">tRNA hydroxylation protein O</fullName>
    </alternativeName>
</protein>
<sequence length="335" mass="36652">MTEPKILLYYAFAPVADPESVRLWQRELCESLGLRGRIIVSRHGINGTVGGELDACKRYLRRTREYGSFAELEAKWSDGTGFDPETPEPLRGVDRRAPWRRIADFPKLSVKVRDELVAFGIPDETEVDENGVVGGGEHLSPKAVNELVAERGEEVVFFDGRNAWEAEIGRFRGAVVPDVQTTHDFIAQIEEGAFDELKDRPVVTYCTGGIRCEILSAAMRRRGFEEVYQIDGGIVRYGEAFGNDGLWEGSLAVFDGRETVDFAPGAAVIGACAVCGTPSNRLSNCAEASCRSRFAACAEHVGAPCREHHDSADAKRSGSAGREHSGSDAERTARP</sequence>
<dbReference type="GO" id="GO:0016705">
    <property type="term" value="F:oxidoreductase activity, acting on paired donors, with incorporation or reduction of molecular oxygen"/>
    <property type="evidence" value="ECO:0007669"/>
    <property type="project" value="UniProtKB-UniRule"/>
</dbReference>
<keyword evidence="5" id="KW-1185">Reference proteome</keyword>
<dbReference type="InterPro" id="IPR001763">
    <property type="entry name" value="Rhodanese-like_dom"/>
</dbReference>
<feature type="domain" description="Rhodanese" evidence="3">
    <location>
        <begin position="151"/>
        <end position="246"/>
    </location>
</feature>
<dbReference type="GO" id="GO:0006400">
    <property type="term" value="P:tRNA modification"/>
    <property type="evidence" value="ECO:0007669"/>
    <property type="project" value="UniProtKB-UniRule"/>
</dbReference>
<comment type="caution">
    <text evidence="4">The sequence shown here is derived from an EMBL/GenBank/DDBJ whole genome shotgun (WGS) entry which is preliminary data.</text>
</comment>
<comment type="similarity">
    <text evidence="1">Belongs to the TrhO family.</text>
</comment>
<dbReference type="Gene3D" id="3.30.70.100">
    <property type="match status" value="1"/>
</dbReference>
<keyword evidence="1" id="KW-0819">tRNA processing</keyword>
<dbReference type="EMBL" id="JAEHOH010000016">
    <property type="protein sequence ID" value="MBK0419772.1"/>
    <property type="molecule type" value="Genomic_DNA"/>
</dbReference>
<evidence type="ECO:0000259" key="3">
    <source>
        <dbReference type="PROSITE" id="PS50206"/>
    </source>
</evidence>
<comment type="function">
    <text evidence="1">Catalyzes oxygen-dependent 5-hydroxyuridine (ho5U) modification at position 34 in tRNAs.</text>
</comment>
<dbReference type="Pfam" id="PF17773">
    <property type="entry name" value="UPF0176_N"/>
    <property type="match status" value="1"/>
</dbReference>
<accession>A0A934QAJ2</accession>
<dbReference type="AlphaFoldDB" id="A0A934QAJ2"/>
<evidence type="ECO:0000256" key="2">
    <source>
        <dbReference type="SAM" id="MobiDB-lite"/>
    </source>
</evidence>
<dbReference type="HAMAP" id="MF_00469">
    <property type="entry name" value="TrhO"/>
    <property type="match status" value="1"/>
</dbReference>
<dbReference type="PANTHER" id="PTHR43268:SF6">
    <property type="entry name" value="THIOSULFATE SULFURTRANSFERASE_RHODANESE-LIKE DOMAIN-CONTAINING PROTEIN 2"/>
    <property type="match status" value="1"/>
</dbReference>
<keyword evidence="1" id="KW-0560">Oxidoreductase</keyword>
<dbReference type="InterPro" id="IPR022111">
    <property type="entry name" value="Rhodanese_C"/>
</dbReference>
<evidence type="ECO:0000256" key="1">
    <source>
        <dbReference type="HAMAP-Rule" id="MF_00469"/>
    </source>
</evidence>
<gene>
    <name evidence="1" type="primary">trhO</name>
    <name evidence="4" type="ORF">JD276_12085</name>
</gene>
<dbReference type="RefSeq" id="WP_200115911.1">
    <property type="nucleotide sequence ID" value="NZ_JAEHOH010000016.1"/>
</dbReference>
<reference evidence="4" key="1">
    <citation type="submission" date="2020-12" db="EMBL/GenBank/DDBJ databases">
        <title>Leucobacter sp. CAS1, isolated from Chromium sludge.</title>
        <authorList>
            <person name="Xu Z."/>
        </authorList>
    </citation>
    <scope>NUCLEOTIDE SEQUENCE</scope>
    <source>
        <strain evidence="4">CSA1</strain>
    </source>
</reference>
<dbReference type="Proteomes" id="UP000608530">
    <property type="component" value="Unassembled WGS sequence"/>
</dbReference>
<dbReference type="PROSITE" id="PS50206">
    <property type="entry name" value="RHODANESE_3"/>
    <property type="match status" value="1"/>
</dbReference>
<comment type="catalytic activity">
    <reaction evidence="1">
        <text>uridine(34) in tRNA + AH2 + O2 = 5-hydroxyuridine(34) in tRNA + A + H2O</text>
        <dbReference type="Rhea" id="RHEA:64224"/>
        <dbReference type="Rhea" id="RHEA-COMP:11727"/>
        <dbReference type="Rhea" id="RHEA-COMP:13381"/>
        <dbReference type="ChEBI" id="CHEBI:13193"/>
        <dbReference type="ChEBI" id="CHEBI:15377"/>
        <dbReference type="ChEBI" id="CHEBI:15379"/>
        <dbReference type="ChEBI" id="CHEBI:17499"/>
        <dbReference type="ChEBI" id="CHEBI:65315"/>
        <dbReference type="ChEBI" id="CHEBI:136877"/>
    </reaction>
</comment>
<dbReference type="SUPFAM" id="SSF52821">
    <property type="entry name" value="Rhodanese/Cell cycle control phosphatase"/>
    <property type="match status" value="1"/>
</dbReference>
<dbReference type="EC" id="1.14.-.-" evidence="1"/>
<feature type="region of interest" description="Disordered" evidence="2">
    <location>
        <begin position="308"/>
        <end position="335"/>
    </location>
</feature>
<dbReference type="Pfam" id="PF12368">
    <property type="entry name" value="Rhodanese_C"/>
    <property type="match status" value="1"/>
</dbReference>
<dbReference type="InterPro" id="IPR040503">
    <property type="entry name" value="TRHO_N"/>
</dbReference>
<proteinExistence type="inferred from homology"/>
<dbReference type="InterPro" id="IPR020936">
    <property type="entry name" value="TrhO"/>
</dbReference>
<dbReference type="InterPro" id="IPR036873">
    <property type="entry name" value="Rhodanese-like_dom_sf"/>
</dbReference>
<dbReference type="PANTHER" id="PTHR43268">
    <property type="entry name" value="THIOSULFATE SULFURTRANSFERASE/RHODANESE-LIKE DOMAIN-CONTAINING PROTEIN 2"/>
    <property type="match status" value="1"/>
</dbReference>
<dbReference type="NCBIfam" id="NF001134">
    <property type="entry name" value="PRK00142.1-2"/>
    <property type="match status" value="1"/>
</dbReference>
<dbReference type="Gene3D" id="3.40.250.10">
    <property type="entry name" value="Rhodanese-like domain"/>
    <property type="match status" value="1"/>
</dbReference>
<dbReference type="CDD" id="cd01518">
    <property type="entry name" value="RHOD_YceA"/>
    <property type="match status" value="1"/>
</dbReference>
<evidence type="ECO:0000313" key="4">
    <source>
        <dbReference type="EMBL" id="MBK0419772.1"/>
    </source>
</evidence>
<organism evidence="4 5">
    <name type="scientific">Leucobacter chromiisoli</name>
    <dbReference type="NCBI Taxonomy" id="2796471"/>
    <lineage>
        <taxon>Bacteria</taxon>
        <taxon>Bacillati</taxon>
        <taxon>Actinomycetota</taxon>
        <taxon>Actinomycetes</taxon>
        <taxon>Micrococcales</taxon>
        <taxon>Microbacteriaceae</taxon>
        <taxon>Leucobacter</taxon>
    </lineage>
</organism>
<dbReference type="SMART" id="SM00450">
    <property type="entry name" value="RHOD"/>
    <property type="match status" value="1"/>
</dbReference>
<evidence type="ECO:0000313" key="5">
    <source>
        <dbReference type="Proteomes" id="UP000608530"/>
    </source>
</evidence>